<dbReference type="STRING" id="489703.SAMN04488038_104253"/>
<keyword evidence="1" id="KW-0472">Membrane</keyword>
<evidence type="ECO:0000256" key="1">
    <source>
        <dbReference type="SAM" id="Phobius"/>
    </source>
</evidence>
<dbReference type="InterPro" id="IPR005625">
    <property type="entry name" value="PepSY-ass_TM"/>
</dbReference>
<evidence type="ECO:0000313" key="3">
    <source>
        <dbReference type="Proteomes" id="UP000199233"/>
    </source>
</evidence>
<feature type="transmembrane region" description="Helical" evidence="1">
    <location>
        <begin position="368"/>
        <end position="389"/>
    </location>
</feature>
<dbReference type="EMBL" id="FOFS01000004">
    <property type="protein sequence ID" value="SEQ19762.1"/>
    <property type="molecule type" value="Genomic_DNA"/>
</dbReference>
<evidence type="ECO:0000313" key="2">
    <source>
        <dbReference type="EMBL" id="SEQ19762.1"/>
    </source>
</evidence>
<feature type="transmembrane region" description="Helical" evidence="1">
    <location>
        <begin position="494"/>
        <end position="517"/>
    </location>
</feature>
<keyword evidence="3" id="KW-1185">Reference proteome</keyword>
<reference evidence="2 3" key="1">
    <citation type="submission" date="2016-10" db="EMBL/GenBank/DDBJ databases">
        <authorList>
            <person name="de Groot N.N."/>
        </authorList>
    </citation>
    <scope>NUCLEOTIDE SEQUENCE [LARGE SCALE GENOMIC DNA]</scope>
    <source>
        <strain evidence="2 3">DSM 25927</strain>
    </source>
</reference>
<gene>
    <name evidence="2" type="ORF">SAMN04488038_104253</name>
</gene>
<name>A0A1H9E2F4_9GAMM</name>
<dbReference type="Proteomes" id="UP000199233">
    <property type="component" value="Unassembled WGS sequence"/>
</dbReference>
<dbReference type="Pfam" id="PF03929">
    <property type="entry name" value="PepSY_TM"/>
    <property type="match status" value="1"/>
</dbReference>
<keyword evidence="1" id="KW-1133">Transmembrane helix</keyword>
<dbReference type="OrthoDB" id="9776609at2"/>
<dbReference type="PANTHER" id="PTHR34219">
    <property type="entry name" value="IRON-REGULATED INNER MEMBRANE PROTEIN-RELATED"/>
    <property type="match status" value="1"/>
</dbReference>
<feature type="transmembrane region" description="Helical" evidence="1">
    <location>
        <begin position="436"/>
        <end position="455"/>
    </location>
</feature>
<feature type="transmembrane region" description="Helical" evidence="1">
    <location>
        <begin position="159"/>
        <end position="181"/>
    </location>
</feature>
<dbReference type="RefSeq" id="WP_093283770.1">
    <property type="nucleotide sequence ID" value="NZ_FOFS01000004.1"/>
</dbReference>
<dbReference type="PANTHER" id="PTHR34219:SF3">
    <property type="entry name" value="BLL7967 PROTEIN"/>
    <property type="match status" value="1"/>
</dbReference>
<feature type="transmembrane region" description="Helical" evidence="1">
    <location>
        <begin position="401"/>
        <end position="424"/>
    </location>
</feature>
<proteinExistence type="predicted"/>
<dbReference type="AlphaFoldDB" id="A0A1H9E2F4"/>
<feature type="transmembrane region" description="Helical" evidence="1">
    <location>
        <begin position="464"/>
        <end position="482"/>
    </location>
</feature>
<organism evidence="2 3">
    <name type="scientific">Solimonas aquatica</name>
    <dbReference type="NCBI Taxonomy" id="489703"/>
    <lineage>
        <taxon>Bacteria</taxon>
        <taxon>Pseudomonadati</taxon>
        <taxon>Pseudomonadota</taxon>
        <taxon>Gammaproteobacteria</taxon>
        <taxon>Nevskiales</taxon>
        <taxon>Nevskiaceae</taxon>
        <taxon>Solimonas</taxon>
    </lineage>
</organism>
<feature type="transmembrane region" description="Helical" evidence="1">
    <location>
        <begin position="224"/>
        <end position="249"/>
    </location>
</feature>
<protein>
    <submittedName>
        <fullName evidence="2">Uncharacterized iron-regulated membrane protein</fullName>
    </submittedName>
</protein>
<sequence>MLRLPQHQTKTLLAIHGWSAVLLGLLLYAVIVTGVACVFAREIADWSSPLERAVDDPYPRGTDMALRRLAATVPAQYQEELFFYPRAGGRLYAFFHRHEQDAGGKPVERGVAAEIDPLSLQILARREGSADALQRSERSNALADFMVEMHVRLHVPDPYGLLLTGVLGLAMLVAAVSGFLIHRHLLREIFTLRRWRAQRGADGALLASRDAHVLAGSWNLPFSFILAFTGSYFSFASAFGIPAMAMVAFKGDQEAMITAIVGHPAQEDRRMQATADLDAMLADARARSGVAPSFVQLEHWQRADARVTFFLPAQGSQLSSPTYVYDGASGAFVQEKPVLGLRPSLGGALADLMAPLHFGNFAGLLSKALWFALGFAAAYVALSGLQLWTQRRAESRAWRRLARAVHWVGYGLPLALIATAHAYFPARQSEVLPQEAMMQMFLLVAALSALAALLIRELAQLRRLLLLATAVALLGLPVLRLLCGGPGWWRALQAQLYGVPALDLLLLAAGIWCLWLIRSPGTLRMPSLRELRS</sequence>
<feature type="transmembrane region" description="Helical" evidence="1">
    <location>
        <begin position="20"/>
        <end position="40"/>
    </location>
</feature>
<accession>A0A1H9E2F4</accession>
<keyword evidence="1" id="KW-0812">Transmembrane</keyword>